<dbReference type="AlphaFoldDB" id="A0A4C1VJY1"/>
<reference evidence="2 3" key="1">
    <citation type="journal article" date="2019" name="Commun. Biol.">
        <title>The bagworm genome reveals a unique fibroin gene that provides high tensile strength.</title>
        <authorList>
            <person name="Kono N."/>
            <person name="Nakamura H."/>
            <person name="Ohtoshi R."/>
            <person name="Tomita M."/>
            <person name="Numata K."/>
            <person name="Arakawa K."/>
        </authorList>
    </citation>
    <scope>NUCLEOTIDE SEQUENCE [LARGE SCALE GENOMIC DNA]</scope>
</reference>
<feature type="region of interest" description="Disordered" evidence="1">
    <location>
        <begin position="1"/>
        <end position="20"/>
    </location>
</feature>
<dbReference type="Proteomes" id="UP000299102">
    <property type="component" value="Unassembled WGS sequence"/>
</dbReference>
<organism evidence="2 3">
    <name type="scientific">Eumeta variegata</name>
    <name type="common">Bagworm moth</name>
    <name type="synonym">Eumeta japonica</name>
    <dbReference type="NCBI Taxonomy" id="151549"/>
    <lineage>
        <taxon>Eukaryota</taxon>
        <taxon>Metazoa</taxon>
        <taxon>Ecdysozoa</taxon>
        <taxon>Arthropoda</taxon>
        <taxon>Hexapoda</taxon>
        <taxon>Insecta</taxon>
        <taxon>Pterygota</taxon>
        <taxon>Neoptera</taxon>
        <taxon>Endopterygota</taxon>
        <taxon>Lepidoptera</taxon>
        <taxon>Glossata</taxon>
        <taxon>Ditrysia</taxon>
        <taxon>Tineoidea</taxon>
        <taxon>Psychidae</taxon>
        <taxon>Oiketicinae</taxon>
        <taxon>Eumeta</taxon>
    </lineage>
</organism>
<gene>
    <name evidence="2" type="ORF">EVAR_95652_1</name>
</gene>
<feature type="compositionally biased region" description="Polar residues" evidence="1">
    <location>
        <begin position="1"/>
        <end position="10"/>
    </location>
</feature>
<proteinExistence type="predicted"/>
<evidence type="ECO:0000313" key="3">
    <source>
        <dbReference type="Proteomes" id="UP000299102"/>
    </source>
</evidence>
<dbReference type="EMBL" id="BGZK01000356">
    <property type="protein sequence ID" value="GBP38903.1"/>
    <property type="molecule type" value="Genomic_DNA"/>
</dbReference>
<comment type="caution">
    <text evidence="2">The sequence shown here is derived from an EMBL/GenBank/DDBJ whole genome shotgun (WGS) entry which is preliminary data.</text>
</comment>
<evidence type="ECO:0000256" key="1">
    <source>
        <dbReference type="SAM" id="MobiDB-lite"/>
    </source>
</evidence>
<sequence length="290" mass="32405">MELGSKTSVGTGKESEVRLGSESKTRSGLKLILIAPSYARRRRNISPFLWACILYLNVRGACVAGLCSCALTSLLSALRPNALSAGADAARRQPASIMRRDRNRGRNWERYRERQRDWKKERRRIGIDNKTESVLNVKSDLKSKTGLDRRHVLRISRRHANRWQLILRGVPSDRRKFGRALPRNGFCGVAAALKTEIEEKMGVVEINRGVNFTGPEFWEIPSPKRNSEFAPSPEQPATSGGPRSWTGLLVSLVEGGAALQHPVALKHEALYSVDRRSKLKNSVRVTGDAE</sequence>
<feature type="region of interest" description="Disordered" evidence="1">
    <location>
        <begin position="222"/>
        <end position="243"/>
    </location>
</feature>
<keyword evidence="3" id="KW-1185">Reference proteome</keyword>
<name>A0A4C1VJY1_EUMVA</name>
<accession>A0A4C1VJY1</accession>
<evidence type="ECO:0000313" key="2">
    <source>
        <dbReference type="EMBL" id="GBP38903.1"/>
    </source>
</evidence>
<protein>
    <submittedName>
        <fullName evidence="2">Uncharacterized protein</fullName>
    </submittedName>
</protein>